<feature type="coiled-coil region" evidence="1">
    <location>
        <begin position="113"/>
        <end position="182"/>
    </location>
</feature>
<evidence type="ECO:0000256" key="1">
    <source>
        <dbReference type="SAM" id="Coils"/>
    </source>
</evidence>
<sequence>MIVVPSPPIVEPPPQVVKKCQGVGEDKALKKRSRVATFGQPMGATGSFTKALIEKGKESTKTEEVQEHGYSIRDALIDRVHDGRWMVRMQHERITVPRAANKELKIGAMSEVVAATEQGAKELQANIDQLRAELESSKRLHKDLKQEVDTMHASLQGAQDDRARLEEDVLSLTEALALLEAKLKAKGLKVLIAYKASRRFKSGLKKMG</sequence>
<protein>
    <submittedName>
        <fullName evidence="2">Uncharacterized protein</fullName>
    </submittedName>
</protein>
<evidence type="ECO:0000313" key="3">
    <source>
        <dbReference type="Proteomes" id="UP000287651"/>
    </source>
</evidence>
<dbReference type="Proteomes" id="UP000287651">
    <property type="component" value="Unassembled WGS sequence"/>
</dbReference>
<name>A0A426XFR3_ENSVE</name>
<keyword evidence="1" id="KW-0175">Coiled coil</keyword>
<dbReference type="AlphaFoldDB" id="A0A426XFR3"/>
<gene>
    <name evidence="2" type="ORF">B296_00042127</name>
</gene>
<organism evidence="2 3">
    <name type="scientific">Ensete ventricosum</name>
    <name type="common">Abyssinian banana</name>
    <name type="synonym">Musa ensete</name>
    <dbReference type="NCBI Taxonomy" id="4639"/>
    <lineage>
        <taxon>Eukaryota</taxon>
        <taxon>Viridiplantae</taxon>
        <taxon>Streptophyta</taxon>
        <taxon>Embryophyta</taxon>
        <taxon>Tracheophyta</taxon>
        <taxon>Spermatophyta</taxon>
        <taxon>Magnoliopsida</taxon>
        <taxon>Liliopsida</taxon>
        <taxon>Zingiberales</taxon>
        <taxon>Musaceae</taxon>
        <taxon>Ensete</taxon>
    </lineage>
</organism>
<accession>A0A426XFR3</accession>
<proteinExistence type="predicted"/>
<comment type="caution">
    <text evidence="2">The sequence shown here is derived from an EMBL/GenBank/DDBJ whole genome shotgun (WGS) entry which is preliminary data.</text>
</comment>
<dbReference type="EMBL" id="AMZH03021300">
    <property type="protein sequence ID" value="RRT38341.1"/>
    <property type="molecule type" value="Genomic_DNA"/>
</dbReference>
<evidence type="ECO:0000313" key="2">
    <source>
        <dbReference type="EMBL" id="RRT38341.1"/>
    </source>
</evidence>
<reference evidence="2 3" key="1">
    <citation type="journal article" date="2014" name="Agronomy (Basel)">
        <title>A Draft Genome Sequence for Ensete ventricosum, the Drought-Tolerant Tree Against Hunger.</title>
        <authorList>
            <person name="Harrison J."/>
            <person name="Moore K.A."/>
            <person name="Paszkiewicz K."/>
            <person name="Jones T."/>
            <person name="Grant M."/>
            <person name="Ambacheew D."/>
            <person name="Muzemil S."/>
            <person name="Studholme D.J."/>
        </authorList>
    </citation>
    <scope>NUCLEOTIDE SEQUENCE [LARGE SCALE GENOMIC DNA]</scope>
</reference>